<dbReference type="InterPro" id="IPR035897">
    <property type="entry name" value="Toll_tir_struct_dom_sf"/>
</dbReference>
<dbReference type="InterPro" id="IPR003599">
    <property type="entry name" value="Ig_sub"/>
</dbReference>
<evidence type="ECO:0000313" key="13">
    <source>
        <dbReference type="EMBL" id="GCC31115.1"/>
    </source>
</evidence>
<dbReference type="STRING" id="137246.A0A401SL37"/>
<comment type="caution">
    <text evidence="13">The sequence shown here is derived from an EMBL/GenBank/DDBJ whole genome shotgun (WGS) entry which is preliminary data.</text>
</comment>
<feature type="transmembrane region" description="Helical" evidence="9">
    <location>
        <begin position="352"/>
        <end position="378"/>
    </location>
</feature>
<feature type="domain" description="Ig-like" evidence="12">
    <location>
        <begin position="33"/>
        <end position="132"/>
    </location>
</feature>
<keyword evidence="9" id="KW-0812">Transmembrane</keyword>
<evidence type="ECO:0000256" key="3">
    <source>
        <dbReference type="ARBA" id="ARBA00022737"/>
    </source>
</evidence>
<evidence type="ECO:0000259" key="12">
    <source>
        <dbReference type="PROSITE" id="PS50835"/>
    </source>
</evidence>
<keyword evidence="6" id="KW-1015">Disulfide bond</keyword>
<keyword evidence="5" id="KW-0520">NAD</keyword>
<dbReference type="PANTHER" id="PTHR11890">
    <property type="entry name" value="INTERLEUKIN-1 RECEPTOR FAMILY MEMBER"/>
    <property type="match status" value="1"/>
</dbReference>
<name>A0A401SL37_CHIPU</name>
<evidence type="ECO:0000256" key="1">
    <source>
        <dbReference type="ARBA" id="ARBA00009752"/>
    </source>
</evidence>
<feature type="domain" description="Ig-like" evidence="12">
    <location>
        <begin position="233"/>
        <end position="333"/>
    </location>
</feature>
<dbReference type="Gene3D" id="3.40.50.10140">
    <property type="entry name" value="Toll/interleukin-1 receptor homology (TIR) domain"/>
    <property type="match status" value="1"/>
</dbReference>
<evidence type="ECO:0008006" key="15">
    <source>
        <dbReference type="Google" id="ProtNLM"/>
    </source>
</evidence>
<evidence type="ECO:0000259" key="11">
    <source>
        <dbReference type="PROSITE" id="PS50104"/>
    </source>
</evidence>
<dbReference type="InterPro" id="IPR004074">
    <property type="entry name" value="IL-1_rcpt_I/II-typ"/>
</dbReference>
<evidence type="ECO:0000256" key="5">
    <source>
        <dbReference type="ARBA" id="ARBA00023027"/>
    </source>
</evidence>
<dbReference type="OMA" id="THFREHD"/>
<proteinExistence type="inferred from homology"/>
<dbReference type="PROSITE" id="PS50835">
    <property type="entry name" value="IG_LIKE"/>
    <property type="match status" value="3"/>
</dbReference>
<keyword evidence="14" id="KW-1185">Reference proteome</keyword>
<sequence length="534" mass="60978">MIAMFWMFLLTFAISGMMNGCSTKGNQIDRCPPDVTRNVYALEGEHVRVRCRLRIPSTPHAMNNLQTHGSGITWFKDLHENGSVEIIGGTGRLTVEGVLLSFWPATVNDSGRYFCSFFNGTHNITGENMSLNVASIIEGCYTEELTYERDADIGTSIELLCPKMEDYENNKEDLKWYKDCQEYIHTGSSLQFNKLKKENAGYYTCKLTIEHSGVQYNTTRTLTLTVKEPPAKPNLIYPVEERIEVVLGENRTINCTAFANSTRNPLLRLNWYFDNSPVASCNRAKSVCKDSRRDIIKSSGKYTIRPLVFTQIKEEHLNQNFNCVLTTYDQRVSGYIILQEKGKNNVHGVVKLLTSIIVVLVFVAIVCVYFHVQIVLCFRDLTSRDDTLEDDKEYDAYVLLLKSKETLVDAKEEQQFAFELLPAILEKQFGYRLCIFERNVPPGGSSADNILSYVNKCRRLIIILCEEYVDNECSSTYELMTGLYQVLLMVVSEQNIHNVMWLYKIMTDSSFHLGQQSTTEDSIKLKKPFTYNSG</sequence>
<feature type="signal peptide" evidence="10">
    <location>
        <begin position="1"/>
        <end position="16"/>
    </location>
</feature>
<dbReference type="Pfam" id="PF01582">
    <property type="entry name" value="TIR"/>
    <property type="match status" value="1"/>
</dbReference>
<dbReference type="EMBL" id="BEZZ01000342">
    <property type="protein sequence ID" value="GCC31115.1"/>
    <property type="molecule type" value="Genomic_DNA"/>
</dbReference>
<dbReference type="SMART" id="SM00409">
    <property type="entry name" value="IG"/>
    <property type="match status" value="3"/>
</dbReference>
<dbReference type="InterPro" id="IPR007110">
    <property type="entry name" value="Ig-like_dom"/>
</dbReference>
<dbReference type="GO" id="GO:0016787">
    <property type="term" value="F:hydrolase activity"/>
    <property type="evidence" value="ECO:0007669"/>
    <property type="project" value="UniProtKB-KW"/>
</dbReference>
<evidence type="ECO:0000256" key="4">
    <source>
        <dbReference type="ARBA" id="ARBA00022801"/>
    </source>
</evidence>
<dbReference type="Gene3D" id="2.60.40.10">
    <property type="entry name" value="Immunoglobulins"/>
    <property type="match status" value="3"/>
</dbReference>
<comment type="similarity">
    <text evidence="1">Belongs to the interleukin-1 receptor family.</text>
</comment>
<keyword evidence="9" id="KW-0472">Membrane</keyword>
<dbReference type="PRINTS" id="PR01537">
    <property type="entry name" value="INTRLKN1R1F"/>
</dbReference>
<dbReference type="OrthoDB" id="9940746at2759"/>
<keyword evidence="8" id="KW-0393">Immunoglobulin domain</keyword>
<protein>
    <recommendedName>
        <fullName evidence="15">Interleukin-1 receptor accessory protein-like 1</fullName>
    </recommendedName>
</protein>
<dbReference type="AlphaFoldDB" id="A0A401SL37"/>
<keyword evidence="4" id="KW-0378">Hydrolase</keyword>
<keyword evidence="3" id="KW-0677">Repeat</keyword>
<dbReference type="Proteomes" id="UP000287033">
    <property type="component" value="Unassembled WGS sequence"/>
</dbReference>
<reference evidence="13 14" key="1">
    <citation type="journal article" date="2018" name="Nat. Ecol. Evol.">
        <title>Shark genomes provide insights into elasmobranch evolution and the origin of vertebrates.</title>
        <authorList>
            <person name="Hara Y"/>
            <person name="Yamaguchi K"/>
            <person name="Onimaru K"/>
            <person name="Kadota M"/>
            <person name="Koyanagi M"/>
            <person name="Keeley SD"/>
            <person name="Tatsumi K"/>
            <person name="Tanaka K"/>
            <person name="Motone F"/>
            <person name="Kageyama Y"/>
            <person name="Nozu R"/>
            <person name="Adachi N"/>
            <person name="Nishimura O"/>
            <person name="Nakagawa R"/>
            <person name="Tanegashima C"/>
            <person name="Kiyatake I"/>
            <person name="Matsumoto R"/>
            <person name="Murakumo K"/>
            <person name="Nishida K"/>
            <person name="Terakita A"/>
            <person name="Kuratani S"/>
            <person name="Sato K"/>
            <person name="Hyodo S Kuraku.S."/>
        </authorList>
    </citation>
    <scope>NUCLEOTIDE SEQUENCE [LARGE SCALE GENOMIC DNA]</scope>
</reference>
<dbReference type="InterPro" id="IPR036179">
    <property type="entry name" value="Ig-like_dom_sf"/>
</dbReference>
<dbReference type="PROSITE" id="PS50104">
    <property type="entry name" value="TIR"/>
    <property type="match status" value="1"/>
</dbReference>
<dbReference type="GO" id="GO:0004908">
    <property type="term" value="F:interleukin-1 receptor activity"/>
    <property type="evidence" value="ECO:0007669"/>
    <property type="project" value="InterPro"/>
</dbReference>
<evidence type="ECO:0000256" key="6">
    <source>
        <dbReference type="ARBA" id="ARBA00023157"/>
    </source>
</evidence>
<evidence type="ECO:0000256" key="7">
    <source>
        <dbReference type="ARBA" id="ARBA00023180"/>
    </source>
</evidence>
<dbReference type="FunFam" id="2.60.40.10:FF:000188">
    <property type="entry name" value="Interleukin-1 receptor accessory protein-like 1"/>
    <property type="match status" value="1"/>
</dbReference>
<dbReference type="InterPro" id="IPR013783">
    <property type="entry name" value="Ig-like_fold"/>
</dbReference>
<feature type="chain" id="PRO_5019538607" description="Interleukin-1 receptor accessory protein-like 1" evidence="10">
    <location>
        <begin position="17"/>
        <end position="534"/>
    </location>
</feature>
<dbReference type="PANTHER" id="PTHR11890:SF6">
    <property type="entry name" value="INTERLEUKIN-18 RECEPTOR 1"/>
    <property type="match status" value="1"/>
</dbReference>
<keyword evidence="7" id="KW-0325">Glycoprotein</keyword>
<keyword evidence="9" id="KW-1133">Transmembrane helix</keyword>
<feature type="domain" description="Ig-like" evidence="12">
    <location>
        <begin position="154"/>
        <end position="223"/>
    </location>
</feature>
<dbReference type="SMART" id="SM00255">
    <property type="entry name" value="TIR"/>
    <property type="match status" value="1"/>
</dbReference>
<evidence type="ECO:0000256" key="9">
    <source>
        <dbReference type="SAM" id="Phobius"/>
    </source>
</evidence>
<organism evidence="13 14">
    <name type="scientific">Chiloscyllium punctatum</name>
    <name type="common">Brownbanded bambooshark</name>
    <name type="synonym">Hemiscyllium punctatum</name>
    <dbReference type="NCBI Taxonomy" id="137246"/>
    <lineage>
        <taxon>Eukaryota</taxon>
        <taxon>Metazoa</taxon>
        <taxon>Chordata</taxon>
        <taxon>Craniata</taxon>
        <taxon>Vertebrata</taxon>
        <taxon>Chondrichthyes</taxon>
        <taxon>Elasmobranchii</taxon>
        <taxon>Galeomorphii</taxon>
        <taxon>Galeoidea</taxon>
        <taxon>Orectolobiformes</taxon>
        <taxon>Hemiscylliidae</taxon>
        <taxon>Chiloscyllium</taxon>
    </lineage>
</organism>
<dbReference type="SUPFAM" id="SSF48726">
    <property type="entry name" value="Immunoglobulin"/>
    <property type="match status" value="3"/>
</dbReference>
<dbReference type="InterPro" id="IPR000157">
    <property type="entry name" value="TIR_dom"/>
</dbReference>
<keyword evidence="2 10" id="KW-0732">Signal</keyword>
<evidence type="ECO:0000256" key="8">
    <source>
        <dbReference type="ARBA" id="ARBA00023319"/>
    </source>
</evidence>
<dbReference type="SUPFAM" id="SSF52200">
    <property type="entry name" value="Toll/Interleukin receptor TIR domain"/>
    <property type="match status" value="1"/>
</dbReference>
<feature type="domain" description="TIR" evidence="11">
    <location>
        <begin position="392"/>
        <end position="534"/>
    </location>
</feature>
<evidence type="ECO:0000256" key="10">
    <source>
        <dbReference type="SAM" id="SignalP"/>
    </source>
</evidence>
<dbReference type="PRINTS" id="PR01536">
    <property type="entry name" value="INTRLKN1R12F"/>
</dbReference>
<accession>A0A401SL37</accession>
<gene>
    <name evidence="13" type="ORF">chiPu_0009571</name>
</gene>
<dbReference type="InterPro" id="IPR015621">
    <property type="entry name" value="IL-1_rcpt_fam"/>
</dbReference>
<evidence type="ECO:0000313" key="14">
    <source>
        <dbReference type="Proteomes" id="UP000287033"/>
    </source>
</evidence>
<evidence type="ECO:0000256" key="2">
    <source>
        <dbReference type="ARBA" id="ARBA00022729"/>
    </source>
</evidence>